<dbReference type="Gene3D" id="3.40.50.720">
    <property type="entry name" value="NAD(P)-binding Rossmann-like Domain"/>
    <property type="match status" value="1"/>
</dbReference>
<dbReference type="PANTHER" id="PTHR48106:SF18">
    <property type="entry name" value="QUINONE OXIDOREDUCTASE PIG3"/>
    <property type="match status" value="1"/>
</dbReference>
<evidence type="ECO:0000256" key="2">
    <source>
        <dbReference type="ARBA" id="ARBA00023002"/>
    </source>
</evidence>
<comment type="caution">
    <text evidence="4">The sequence shown here is derived from an EMBL/GenBank/DDBJ whole genome shotgun (WGS) entry which is preliminary data.</text>
</comment>
<dbReference type="InterPro" id="IPR013154">
    <property type="entry name" value="ADH-like_N"/>
</dbReference>
<accession>A0ABS2KUE8</accession>
<organism evidence="4 5">
    <name type="scientific">Rhodococcoides corynebacterioides</name>
    <dbReference type="NCBI Taxonomy" id="53972"/>
    <lineage>
        <taxon>Bacteria</taxon>
        <taxon>Bacillati</taxon>
        <taxon>Actinomycetota</taxon>
        <taxon>Actinomycetes</taxon>
        <taxon>Mycobacteriales</taxon>
        <taxon>Nocardiaceae</taxon>
        <taxon>Rhodococcoides</taxon>
    </lineage>
</organism>
<dbReference type="EMBL" id="JAFBBK010000001">
    <property type="protein sequence ID" value="MBM7415575.1"/>
    <property type="molecule type" value="Genomic_DNA"/>
</dbReference>
<sequence>MTDRDHAEQGGSMTAVVTTGVGGYERLAVTQLPVPVPGEGKVLLQVLAAGVNNTDINTRTGWYGDGGWNARTPFPLIQGADACARVVCVGPGAGTGTAVVGSQVLVRPCCTSAESGESRWLGSDSDGAFAQYLVVPRSEVFPVRSGWSDAELATIPCAYGTAENMLERAGVTGGQRVLVTGASGGVGSAAVQLAVRRGAEVVAVAGPAKQNRVRTLGATTVLGRDDDPRTAVGARSVDVIVDNVAGDGFPALLEVLVRGGTYVTSGAIAGAQVALDLRTLYLNDLRLLGCTGWEESVFANLVSYIEKDEIRPLLAGTFPLRDIEAAQRQFLTKEHVGSYVLIP</sequence>
<gene>
    <name evidence="4" type="ORF">JOE42_002308</name>
</gene>
<dbReference type="InterPro" id="IPR020843">
    <property type="entry name" value="ER"/>
</dbReference>
<dbReference type="SMART" id="SM00829">
    <property type="entry name" value="PKS_ER"/>
    <property type="match status" value="1"/>
</dbReference>
<keyword evidence="2" id="KW-0560">Oxidoreductase</keyword>
<proteinExistence type="predicted"/>
<dbReference type="InterPro" id="IPR013149">
    <property type="entry name" value="ADH-like_C"/>
</dbReference>
<protein>
    <submittedName>
        <fullName evidence="4">NADPH:quinone reductase-like Zn-dependent oxidoreductase</fullName>
    </submittedName>
</protein>
<evidence type="ECO:0000256" key="1">
    <source>
        <dbReference type="ARBA" id="ARBA00022857"/>
    </source>
</evidence>
<dbReference type="Gene3D" id="3.90.180.10">
    <property type="entry name" value="Medium-chain alcohol dehydrogenases, catalytic domain"/>
    <property type="match status" value="1"/>
</dbReference>
<dbReference type="SUPFAM" id="SSF50129">
    <property type="entry name" value="GroES-like"/>
    <property type="match status" value="1"/>
</dbReference>
<dbReference type="RefSeq" id="WP_204868603.1">
    <property type="nucleotide sequence ID" value="NZ_JAFBBK010000001.1"/>
</dbReference>
<dbReference type="InterPro" id="IPR036291">
    <property type="entry name" value="NAD(P)-bd_dom_sf"/>
</dbReference>
<keyword evidence="1" id="KW-0521">NADP</keyword>
<feature type="domain" description="Enoyl reductase (ER)" evidence="3">
    <location>
        <begin position="22"/>
        <end position="341"/>
    </location>
</feature>
<dbReference type="SUPFAM" id="SSF51735">
    <property type="entry name" value="NAD(P)-binding Rossmann-fold domains"/>
    <property type="match status" value="1"/>
</dbReference>
<dbReference type="PANTHER" id="PTHR48106">
    <property type="entry name" value="QUINONE OXIDOREDUCTASE PIG3-RELATED"/>
    <property type="match status" value="1"/>
</dbReference>
<name>A0ABS2KUE8_9NOCA</name>
<keyword evidence="5" id="KW-1185">Reference proteome</keyword>
<dbReference type="Pfam" id="PF08240">
    <property type="entry name" value="ADH_N"/>
    <property type="match status" value="1"/>
</dbReference>
<evidence type="ECO:0000259" key="3">
    <source>
        <dbReference type="SMART" id="SM00829"/>
    </source>
</evidence>
<evidence type="ECO:0000313" key="4">
    <source>
        <dbReference type="EMBL" id="MBM7415575.1"/>
    </source>
</evidence>
<dbReference type="Pfam" id="PF00107">
    <property type="entry name" value="ADH_zinc_N"/>
    <property type="match status" value="1"/>
</dbReference>
<dbReference type="InterPro" id="IPR011032">
    <property type="entry name" value="GroES-like_sf"/>
</dbReference>
<reference evidence="4 5" key="1">
    <citation type="submission" date="2021-01" db="EMBL/GenBank/DDBJ databases">
        <title>Genomics of switchgrass bacterial isolates.</title>
        <authorList>
            <person name="Shade A."/>
        </authorList>
    </citation>
    <scope>NUCLEOTIDE SEQUENCE [LARGE SCALE GENOMIC DNA]</scope>
    <source>
        <strain evidence="4 5">PvP111</strain>
    </source>
</reference>
<dbReference type="Proteomes" id="UP000703038">
    <property type="component" value="Unassembled WGS sequence"/>
</dbReference>
<evidence type="ECO:0000313" key="5">
    <source>
        <dbReference type="Proteomes" id="UP000703038"/>
    </source>
</evidence>